<evidence type="ECO:0000256" key="1">
    <source>
        <dbReference type="SAM" id="Phobius"/>
    </source>
</evidence>
<keyword evidence="1" id="KW-1133">Transmembrane helix</keyword>
<feature type="transmembrane region" description="Helical" evidence="1">
    <location>
        <begin position="43"/>
        <end position="64"/>
    </location>
</feature>
<name>A0ABR9C7C2_9HYPH</name>
<dbReference type="EMBL" id="JACYXJ010000002">
    <property type="protein sequence ID" value="MBD8875801.1"/>
    <property type="molecule type" value="Genomic_DNA"/>
</dbReference>
<organism evidence="2 3">
    <name type="scientific">Roseibium polysiphoniae</name>
    <dbReference type="NCBI Taxonomy" id="2571221"/>
    <lineage>
        <taxon>Bacteria</taxon>
        <taxon>Pseudomonadati</taxon>
        <taxon>Pseudomonadota</taxon>
        <taxon>Alphaproteobacteria</taxon>
        <taxon>Hyphomicrobiales</taxon>
        <taxon>Stappiaceae</taxon>
        <taxon>Roseibium</taxon>
    </lineage>
</organism>
<protein>
    <submittedName>
        <fullName evidence="2">DUF1499 domain-containing protein</fullName>
    </submittedName>
</protein>
<dbReference type="Proteomes" id="UP000615687">
    <property type="component" value="Unassembled WGS sequence"/>
</dbReference>
<keyword evidence="3" id="KW-1185">Reference proteome</keyword>
<sequence length="241" mass="25828">MKHTGKLALLVALIGVLGVAFLLFGARLGLWEPTTGFGLYRTYLNPLGLTVAGLGALALVIHLIRKEKRGTVLGSVALLVGLVILTPLIAGSLNPPRRAPPIHDISTDTANPPAFEVLDDSRAGARNSLEYGGSEVAEIQAISYPDIAPLKTGLAADAAYERALAVAQDMGWDIIVSDTERRRFEATARTSVFYFADDVALVVTRQGDGSRVDMRSVSRVGRSDQGVNAARIRDFQQRFDG</sequence>
<reference evidence="2 3" key="1">
    <citation type="submission" date="2020-09" db="EMBL/GenBank/DDBJ databases">
        <title>The genome sequence of type strain Labrenzia polysiphoniae KACC 19711.</title>
        <authorList>
            <person name="Liu Y."/>
        </authorList>
    </citation>
    <scope>NUCLEOTIDE SEQUENCE [LARGE SCALE GENOMIC DNA]</scope>
    <source>
        <strain evidence="2 3">KACC 19711</strain>
    </source>
</reference>
<comment type="caution">
    <text evidence="2">The sequence shown here is derived from an EMBL/GenBank/DDBJ whole genome shotgun (WGS) entry which is preliminary data.</text>
</comment>
<dbReference type="Pfam" id="PF07386">
    <property type="entry name" value="DUF1499"/>
    <property type="match status" value="1"/>
</dbReference>
<evidence type="ECO:0000313" key="3">
    <source>
        <dbReference type="Proteomes" id="UP000615687"/>
    </source>
</evidence>
<feature type="transmembrane region" description="Helical" evidence="1">
    <location>
        <begin position="71"/>
        <end position="90"/>
    </location>
</feature>
<keyword evidence="1" id="KW-0472">Membrane</keyword>
<dbReference type="InterPro" id="IPR010865">
    <property type="entry name" value="DUF1499"/>
</dbReference>
<keyword evidence="1" id="KW-0812">Transmembrane</keyword>
<feature type="transmembrane region" description="Helical" evidence="1">
    <location>
        <begin position="7"/>
        <end position="31"/>
    </location>
</feature>
<accession>A0ABR9C7C2</accession>
<evidence type="ECO:0000313" key="2">
    <source>
        <dbReference type="EMBL" id="MBD8875801.1"/>
    </source>
</evidence>
<proteinExistence type="predicted"/>
<gene>
    <name evidence="2" type="ORF">IG617_05845</name>
</gene>